<dbReference type="InterPro" id="IPR021643">
    <property type="entry name" value="Mediator_Med13_N"/>
</dbReference>
<feature type="compositionally biased region" description="Low complexity" evidence="12">
    <location>
        <begin position="1364"/>
        <end position="1386"/>
    </location>
</feature>
<dbReference type="Pfam" id="PF06333">
    <property type="entry name" value="Med13_C"/>
    <property type="match status" value="1"/>
</dbReference>
<feature type="compositionally biased region" description="Basic and acidic residues" evidence="12">
    <location>
        <begin position="556"/>
        <end position="569"/>
    </location>
</feature>
<comment type="caution">
    <text evidence="16">The sequence shown here is derived from an EMBL/GenBank/DDBJ whole genome shotgun (WGS) entry which is preliminary data.</text>
</comment>
<feature type="domain" description="Mediator complex subunit Med13 N-terminal" evidence="14">
    <location>
        <begin position="1"/>
        <end position="258"/>
    </location>
</feature>
<dbReference type="Proteomes" id="UP000803884">
    <property type="component" value="Unassembled WGS sequence"/>
</dbReference>
<dbReference type="RefSeq" id="XP_069227239.1">
    <property type="nucleotide sequence ID" value="XM_069375867.1"/>
</dbReference>
<evidence type="ECO:0000256" key="4">
    <source>
        <dbReference type="ARBA" id="ARBA00022491"/>
    </source>
</evidence>
<feature type="domain" description="Mediator complex subunit Med13 C-terminal" evidence="13">
    <location>
        <begin position="1184"/>
        <end position="1535"/>
    </location>
</feature>
<dbReference type="Pfam" id="PF18296">
    <property type="entry name" value="MID_MedPIWI"/>
    <property type="match status" value="1"/>
</dbReference>
<dbReference type="GO" id="GO:0045944">
    <property type="term" value="P:positive regulation of transcription by RNA polymerase II"/>
    <property type="evidence" value="ECO:0007669"/>
    <property type="project" value="TreeGrafter"/>
</dbReference>
<feature type="compositionally biased region" description="Polar residues" evidence="12">
    <location>
        <begin position="418"/>
        <end position="434"/>
    </location>
</feature>
<evidence type="ECO:0000256" key="6">
    <source>
        <dbReference type="ARBA" id="ARBA00023159"/>
    </source>
</evidence>
<feature type="compositionally biased region" description="Acidic residues" evidence="12">
    <location>
        <begin position="441"/>
        <end position="468"/>
    </location>
</feature>
<feature type="domain" description="MID" evidence="15">
    <location>
        <begin position="974"/>
        <end position="1168"/>
    </location>
</feature>
<evidence type="ECO:0000256" key="1">
    <source>
        <dbReference type="ARBA" id="ARBA00004123"/>
    </source>
</evidence>
<dbReference type="EMBL" id="JAAQHG020000028">
    <property type="protein sequence ID" value="KAL1584133.1"/>
    <property type="molecule type" value="Genomic_DNA"/>
</dbReference>
<keyword evidence="5 11" id="KW-0805">Transcription regulation</keyword>
<feature type="region of interest" description="Disordered" evidence="12">
    <location>
        <begin position="368"/>
        <end position="569"/>
    </location>
</feature>
<evidence type="ECO:0000259" key="14">
    <source>
        <dbReference type="Pfam" id="PF11597"/>
    </source>
</evidence>
<feature type="compositionally biased region" description="Polar residues" evidence="12">
    <location>
        <begin position="368"/>
        <end position="380"/>
    </location>
</feature>
<feature type="compositionally biased region" description="Polar residues" evidence="12">
    <location>
        <begin position="510"/>
        <end position="520"/>
    </location>
</feature>
<comment type="function">
    <text evidence="9 11">Component of the SRB8-11 complex. The SRB8-11 complex is a regulatory module of the Mediator complex which is itself involved in regulation of basal and activated RNA polymerase II-dependent transcription. The SRB8-11 complex may be involved in the transcriptional repression of a subset of genes regulated by Mediator. It may inhibit the association of the Mediator complex with RNA polymerase II to form the holoenzyme complex.</text>
</comment>
<dbReference type="PANTHER" id="PTHR48249:SF3">
    <property type="entry name" value="MEDIATOR OF RNA POLYMERASE II TRANSCRIPTION SUBUNIT 13"/>
    <property type="match status" value="1"/>
</dbReference>
<feature type="compositionally biased region" description="Polar residues" evidence="12">
    <location>
        <begin position="722"/>
        <end position="744"/>
    </location>
</feature>
<accession>A0AB34KLF3</accession>
<evidence type="ECO:0000256" key="11">
    <source>
        <dbReference type="RuleBase" id="RU364134"/>
    </source>
</evidence>
<evidence type="ECO:0000313" key="16">
    <source>
        <dbReference type="EMBL" id="KAL1584133.1"/>
    </source>
</evidence>
<feature type="region of interest" description="Disordered" evidence="12">
    <location>
        <begin position="701"/>
        <end position="749"/>
    </location>
</feature>
<comment type="subunit">
    <text evidence="11">Component of the SRB8-11 complex, which itself associates with the Mediator complex.</text>
</comment>
<name>A0AB34KLF3_9PEZI</name>
<feature type="region of interest" description="Disordered" evidence="12">
    <location>
        <begin position="899"/>
        <end position="933"/>
    </location>
</feature>
<keyword evidence="8 11" id="KW-0539">Nucleus</keyword>
<keyword evidence="17" id="KW-1185">Reference proteome</keyword>
<keyword evidence="4 11" id="KW-0678">Repressor</keyword>
<dbReference type="GO" id="GO:0016592">
    <property type="term" value="C:mediator complex"/>
    <property type="evidence" value="ECO:0007669"/>
    <property type="project" value="InterPro"/>
</dbReference>
<evidence type="ECO:0000256" key="9">
    <source>
        <dbReference type="ARBA" id="ARBA00025661"/>
    </source>
</evidence>
<dbReference type="InterPro" id="IPR041285">
    <property type="entry name" value="MID_MedPIWI"/>
</dbReference>
<proteinExistence type="inferred from homology"/>
<dbReference type="GO" id="GO:0003713">
    <property type="term" value="F:transcription coactivator activity"/>
    <property type="evidence" value="ECO:0007669"/>
    <property type="project" value="TreeGrafter"/>
</dbReference>
<evidence type="ECO:0000256" key="5">
    <source>
        <dbReference type="ARBA" id="ARBA00023015"/>
    </source>
</evidence>
<evidence type="ECO:0000259" key="15">
    <source>
        <dbReference type="Pfam" id="PF18296"/>
    </source>
</evidence>
<dbReference type="GeneID" id="96008705"/>
<evidence type="ECO:0000256" key="12">
    <source>
        <dbReference type="SAM" id="MobiDB-lite"/>
    </source>
</evidence>
<evidence type="ECO:0000256" key="7">
    <source>
        <dbReference type="ARBA" id="ARBA00023163"/>
    </source>
</evidence>
<sequence length="1550" mass="167257">MDTLKACTTNVHVINEIGTTPFRQYVCEQPAISATQHVARTIANLREQNLICVARGDQIWLFGVEEKDSDEYLSVGFRLEMQGTFGEQLQASSIEDAPILTAFLEALQGYISHALLCAYAAVKIAEWTWYLPENEEHTAGVVARTRYNFSDECKKLTLVTNVRNFNLATMGQASAPVEISLAPNGLHAVLRPERSSGPTQEDQPDEGTVRFADEEWRSLVCEELASQGLKIPGGVAWVNVVPSGMFQAVSWPALLCLPQRDCDQNDSDAKIDSTDWQHWFQHASAQPASDPLSFAEEWFGTSSHREQDINADDVLENGDLAMDDAVNSHVGNGHTAFDVTSPIANRPDLQALHGIYPTPPDGLAIQSATQTQIQSDNISAPSGDAGTQPGFTPSDPPVEGNPSLFDDGAPIDAHPAQRNHSIVSSVGPQAQDWTRGSPDDLFGDMDDGEYGRDEVDDADFNFFDEPDHDDPKADSGNNGLDTSDVLSSMTEHLGPASKDEQNLLDGGTKDQVQPINTPRTQAKDVTDHVEDQGVQLESSRTKSPARQVENQLAPNKGEEKSSPNLRPKVDMLKPLSPFGIREALLPPPIPASVLHGHQGNGNERRKSGFGPLTFNPAGFSAVQSSNLDYADFKPDDQVLKYESAPTKVPFGMLAESPESPVSSNSFVDTDLDDELESVNGADDSTSMMSYYPRIEGAKAEEDAAFPTRKRKRTLETSAYCGPQSNGTSNAEQSEQNSSRLNASDDTQKGDMRTVLSTLLKKAATEEPAELLSTAKHDQVTPQTVTEFPPDGSEIDMFSPALGATVQPGVQAYSDTDCPDVMLTFPWLSMEEIVILSQMAADQAVTVTKFIERPDLFMGPSESNQESQLLKELAEAFKLGFPTSNTCDIPSLALVREPLQFPRPQPPQTAVSTPSQARHPPRPPPRADTATLGPDILPLNTSHVRIRRGEGMWEMVATSLSFWESLGLAPVSGGKDTRHFCIAPDSSTLALAVSGFLHDLKAMYECCKFGSMAIGSEALGEITAQSADIDAITSVTSDGASELSMMSVFQAYEQASAALGTELASIALDDPGRTLVVSIIDPFDLTSGEAWVRTKQNFSACFLRLSKAYHAAIAQHAKKRGIPVSPGSMSDVDFKILPISLIASPSGLVISTAQRLAPLAREIYDRCPPSLKEIDDSSSLPNIAAPSVELVAPLPKRVSFQLASDPPKDLLHEGSVLHVAYALSADGEWVNVAWHDNTGRYAKNNCFGLRGRSFAEVALEIWVRTTQLIKAREVIWRVFIVATGSNGIETSCANCWKDIIAQHTDRKQLLSVSLLHFQASLTLSIVPPVETVAPPGQGTASGAPTPVATPQPASGQGGSTNSPDTNGAGNAALTAPPTPAPSEAASSIVESDPEAHLIETEDETWGMLLDRDVAATIQPTRKWIESPNLAQQHDYVEALSHGLLVKRGKINNTSDGSRGGRPFPCAATSLIWTLRVRPKNERQGIHGEKAIVDEGHARHAEVMLREVMGMFRNLALLSKVKGLDPTGLVPVHVLTAVQGAEGLNGLLRGRV</sequence>
<comment type="similarity">
    <text evidence="2 11">Belongs to the Mediator complex subunit 13 family.</text>
</comment>
<feature type="compositionally biased region" description="Polar residues" evidence="12">
    <location>
        <begin position="475"/>
        <end position="490"/>
    </location>
</feature>
<dbReference type="Pfam" id="PF11597">
    <property type="entry name" value="Med13_N"/>
    <property type="match status" value="1"/>
</dbReference>
<dbReference type="InterPro" id="IPR051139">
    <property type="entry name" value="Mediator_complx_sub13"/>
</dbReference>
<feature type="compositionally biased region" description="Polar residues" evidence="12">
    <location>
        <begin position="1350"/>
        <end position="1363"/>
    </location>
</feature>
<dbReference type="InterPro" id="IPR009401">
    <property type="entry name" value="Med13_C"/>
</dbReference>
<evidence type="ECO:0000256" key="3">
    <source>
        <dbReference type="ARBA" id="ARBA00019618"/>
    </source>
</evidence>
<feature type="compositionally biased region" description="Polar residues" evidence="12">
    <location>
        <begin position="535"/>
        <end position="553"/>
    </location>
</feature>
<evidence type="ECO:0000256" key="8">
    <source>
        <dbReference type="ARBA" id="ARBA00023242"/>
    </source>
</evidence>
<protein>
    <recommendedName>
        <fullName evidence="3 11">Mediator of RNA polymerase II transcription subunit 13</fullName>
    </recommendedName>
    <alternativeName>
        <fullName evidence="10 11">Mediator complex subunit 13</fullName>
    </alternativeName>
</protein>
<gene>
    <name evidence="16" type="ORF">WHR41_07262</name>
</gene>
<evidence type="ECO:0000256" key="2">
    <source>
        <dbReference type="ARBA" id="ARBA00009354"/>
    </source>
</evidence>
<dbReference type="PANTHER" id="PTHR48249">
    <property type="entry name" value="MEDIATOR OF RNA POLYMERASE II TRANSCRIPTION SUBUNIT 13"/>
    <property type="match status" value="1"/>
</dbReference>
<keyword evidence="6 11" id="KW-0010">Activator</keyword>
<feature type="compositionally biased region" description="Basic and acidic residues" evidence="12">
    <location>
        <begin position="521"/>
        <end position="531"/>
    </location>
</feature>
<feature type="region of interest" description="Disordered" evidence="12">
    <location>
        <begin position="1333"/>
        <end position="1392"/>
    </location>
</feature>
<organism evidence="16 17">
    <name type="scientific">Cladosporium halotolerans</name>
    <dbReference type="NCBI Taxonomy" id="1052096"/>
    <lineage>
        <taxon>Eukaryota</taxon>
        <taxon>Fungi</taxon>
        <taxon>Dikarya</taxon>
        <taxon>Ascomycota</taxon>
        <taxon>Pezizomycotina</taxon>
        <taxon>Dothideomycetes</taxon>
        <taxon>Dothideomycetidae</taxon>
        <taxon>Cladosporiales</taxon>
        <taxon>Cladosporiaceae</taxon>
        <taxon>Cladosporium</taxon>
    </lineage>
</organism>
<comment type="subcellular location">
    <subcellularLocation>
        <location evidence="1 11">Nucleus</location>
    </subcellularLocation>
</comment>
<evidence type="ECO:0000313" key="17">
    <source>
        <dbReference type="Proteomes" id="UP000803884"/>
    </source>
</evidence>
<keyword evidence="7 11" id="KW-0804">Transcription</keyword>
<reference evidence="16 17" key="1">
    <citation type="journal article" date="2020" name="Microbiol. Resour. Announc.">
        <title>Draft Genome Sequence of a Cladosporium Species Isolated from the Mesophotic Ascidian Didemnum maculosum.</title>
        <authorList>
            <person name="Gioti A."/>
            <person name="Siaperas R."/>
            <person name="Nikolaivits E."/>
            <person name="Le Goff G."/>
            <person name="Ouazzani J."/>
            <person name="Kotoulas G."/>
            <person name="Topakas E."/>
        </authorList>
    </citation>
    <scope>NUCLEOTIDE SEQUENCE [LARGE SCALE GENOMIC DNA]</scope>
    <source>
        <strain evidence="16 17">TM138-S3</strain>
    </source>
</reference>
<evidence type="ECO:0000259" key="13">
    <source>
        <dbReference type="Pfam" id="PF06333"/>
    </source>
</evidence>
<evidence type="ECO:0000256" key="10">
    <source>
        <dbReference type="ARBA" id="ARBA00032008"/>
    </source>
</evidence>